<keyword evidence="8" id="KW-1185">Reference proteome</keyword>
<dbReference type="RefSeq" id="WP_083388521.1">
    <property type="nucleotide sequence ID" value="NZ_CP063356.2"/>
</dbReference>
<evidence type="ECO:0000256" key="4">
    <source>
        <dbReference type="ARBA" id="ARBA00022801"/>
    </source>
</evidence>
<dbReference type="Proteomes" id="UP000180175">
    <property type="component" value="Chromosome"/>
</dbReference>
<dbReference type="Gene3D" id="3.40.710.10">
    <property type="entry name" value="DD-peptidase/beta-lactamase superfamily"/>
    <property type="match status" value="1"/>
</dbReference>
<keyword evidence="4 6" id="KW-0378">Hydrolase</keyword>
<feature type="binding site" evidence="6">
    <location>
        <position position="194"/>
    </location>
    <ligand>
        <name>substrate</name>
    </ligand>
</feature>
<dbReference type="PANTHER" id="PTHR12544">
    <property type="entry name" value="GLUTAMINASE"/>
    <property type="match status" value="1"/>
</dbReference>
<name>A0A7S7L4N2_9BACI</name>
<dbReference type="GO" id="GO:0004359">
    <property type="term" value="F:glutaminase activity"/>
    <property type="evidence" value="ECO:0007669"/>
    <property type="project" value="UniProtKB-UniRule"/>
</dbReference>
<accession>A0A7S7L4N2</accession>
<evidence type="ECO:0000256" key="3">
    <source>
        <dbReference type="ARBA" id="ARBA00012918"/>
    </source>
</evidence>
<comment type="similarity">
    <text evidence="1 6">Belongs to the glutaminase family.</text>
</comment>
<comment type="catalytic activity">
    <reaction evidence="5 6">
        <text>L-glutamine + H2O = L-glutamate + NH4(+)</text>
        <dbReference type="Rhea" id="RHEA:15889"/>
        <dbReference type="ChEBI" id="CHEBI:15377"/>
        <dbReference type="ChEBI" id="CHEBI:28938"/>
        <dbReference type="ChEBI" id="CHEBI:29985"/>
        <dbReference type="ChEBI" id="CHEBI:58359"/>
        <dbReference type="EC" id="3.5.1.2"/>
    </reaction>
</comment>
<dbReference type="PANTHER" id="PTHR12544:SF29">
    <property type="entry name" value="GLUTAMINASE"/>
    <property type="match status" value="1"/>
</dbReference>
<dbReference type="EC" id="3.5.1.2" evidence="3 6"/>
<dbReference type="InterPro" id="IPR012338">
    <property type="entry name" value="Beta-lactam/transpept-like"/>
</dbReference>
<keyword evidence="6" id="KW-0007">Acetylation</keyword>
<reference evidence="7 8" key="1">
    <citation type="journal article" date="2017" name="Genome Announc.">
        <title>Draft Genome Sequences of Four Alkaliphilic Bacteria Belonging to the Anaerobacillus Genus.</title>
        <authorList>
            <person name="Bassil N.M."/>
            <person name="Lloyd J.R."/>
        </authorList>
    </citation>
    <scope>NUCLEOTIDE SEQUENCE [LARGE SCALE GENOMIC DNA]</scope>
    <source>
        <strain evidence="7 8">NB2006</strain>
    </source>
</reference>
<dbReference type="Pfam" id="PF04960">
    <property type="entry name" value="Glutaminase"/>
    <property type="match status" value="1"/>
</dbReference>
<dbReference type="NCBIfam" id="TIGR03814">
    <property type="entry name" value="Gln_ase"/>
    <property type="match status" value="1"/>
</dbReference>
<feature type="binding site" evidence="6">
    <location>
        <position position="118"/>
    </location>
    <ligand>
        <name>substrate</name>
    </ligand>
</feature>
<feature type="binding site" evidence="6">
    <location>
        <position position="163"/>
    </location>
    <ligand>
        <name>substrate</name>
    </ligand>
</feature>
<evidence type="ECO:0000256" key="1">
    <source>
        <dbReference type="ARBA" id="ARBA00011076"/>
    </source>
</evidence>
<evidence type="ECO:0000313" key="7">
    <source>
        <dbReference type="EMBL" id="QOY34330.1"/>
    </source>
</evidence>
<organism evidence="7 8">
    <name type="scientific">Anaerobacillus isosaccharinicus</name>
    <dbReference type="NCBI Taxonomy" id="1532552"/>
    <lineage>
        <taxon>Bacteria</taxon>
        <taxon>Bacillati</taxon>
        <taxon>Bacillota</taxon>
        <taxon>Bacilli</taxon>
        <taxon>Bacillales</taxon>
        <taxon>Bacillaceae</taxon>
        <taxon>Anaerobacillus</taxon>
    </lineage>
</organism>
<dbReference type="OrthoDB" id="9788822at2"/>
<feature type="binding site" evidence="6">
    <location>
        <position position="246"/>
    </location>
    <ligand>
        <name>substrate</name>
    </ligand>
</feature>
<evidence type="ECO:0000313" key="8">
    <source>
        <dbReference type="Proteomes" id="UP000180175"/>
    </source>
</evidence>
<protein>
    <recommendedName>
        <fullName evidence="3 6">Glutaminase</fullName>
        <ecNumber evidence="3 6">3.5.1.2</ecNumber>
    </recommendedName>
</protein>
<sequence>MIDFLDDEILNDMVLEAKKYTKYGVVADYIPALGEANPETLSIAIYRGNKNYVAAGNIREKFTLQSISKVIILAVALMDHGEEYVFSRVGMEPTGDPFNSIAKLETNIPSKPLNPMINAGALAVTNMIIGESTAEKLGRILSLIHEMTGNTEITYCERVAKSELETAFLNRSLCYFMKQHGVVRGEVEELLDLYTKQCAIEVDCYDLAKLGYVIANEGKNPVTDRQIIPLHITRILKTFMVTCGMYNSSGEFAIKVGIPSKSGVSGSIMCSVPHGVGIGIYGPSLDDRGNSVAGMKLLEGLSSRYNLSIF</sequence>
<comment type="subunit">
    <text evidence="2 6">Homotetramer.</text>
</comment>
<evidence type="ECO:0000256" key="2">
    <source>
        <dbReference type="ARBA" id="ARBA00011881"/>
    </source>
</evidence>
<feature type="binding site" evidence="6">
    <location>
        <position position="264"/>
    </location>
    <ligand>
        <name>substrate</name>
    </ligand>
</feature>
<dbReference type="GO" id="GO:0006537">
    <property type="term" value="P:glutamate biosynthetic process"/>
    <property type="evidence" value="ECO:0007669"/>
    <property type="project" value="TreeGrafter"/>
</dbReference>
<feature type="binding site" evidence="6">
    <location>
        <position position="66"/>
    </location>
    <ligand>
        <name>substrate</name>
    </ligand>
</feature>
<reference evidence="7 8" key="2">
    <citation type="journal article" date="2019" name="Int. J. Syst. Evol. Microbiol.">
        <title>Anaerobacillus isosaccharinicus sp. nov., an alkaliphilic bacterium which degrades isosaccharinic acid.</title>
        <authorList>
            <person name="Bassil N.M."/>
            <person name="Lloyd J.R."/>
        </authorList>
    </citation>
    <scope>NUCLEOTIDE SEQUENCE [LARGE SCALE GENOMIC DNA]</scope>
    <source>
        <strain evidence="7 8">NB2006</strain>
    </source>
</reference>
<dbReference type="HAMAP" id="MF_00313">
    <property type="entry name" value="Glutaminase"/>
    <property type="match status" value="1"/>
</dbReference>
<dbReference type="FunFam" id="3.40.710.10:FF:000005">
    <property type="entry name" value="Glutaminase"/>
    <property type="match status" value="1"/>
</dbReference>
<proteinExistence type="inferred from homology"/>
<feature type="binding site" evidence="6">
    <location>
        <position position="170"/>
    </location>
    <ligand>
        <name>substrate</name>
    </ligand>
</feature>
<dbReference type="Gene3D" id="1.10.1500.10">
    <property type="match status" value="1"/>
</dbReference>
<dbReference type="SUPFAM" id="SSF56601">
    <property type="entry name" value="beta-lactamase/transpeptidase-like"/>
    <property type="match status" value="1"/>
</dbReference>
<dbReference type="GO" id="GO:0006543">
    <property type="term" value="P:L-glutamine catabolic process"/>
    <property type="evidence" value="ECO:0007669"/>
    <property type="project" value="TreeGrafter"/>
</dbReference>
<evidence type="ECO:0000256" key="6">
    <source>
        <dbReference type="HAMAP-Rule" id="MF_00313"/>
    </source>
</evidence>
<dbReference type="KEGG" id="aia:AWH56_016550"/>
<evidence type="ECO:0000256" key="5">
    <source>
        <dbReference type="ARBA" id="ARBA00049534"/>
    </source>
</evidence>
<dbReference type="InterPro" id="IPR015868">
    <property type="entry name" value="Glutaminase"/>
</dbReference>
<dbReference type="EMBL" id="CP063356">
    <property type="protein sequence ID" value="QOY34330.1"/>
    <property type="molecule type" value="Genomic_DNA"/>
</dbReference>
<dbReference type="AlphaFoldDB" id="A0A7S7L4N2"/>
<gene>
    <name evidence="6 7" type="primary">glsA</name>
    <name evidence="7" type="ORF">AWH56_016550</name>
</gene>